<dbReference type="EMBL" id="VTPC01002054">
    <property type="protein sequence ID" value="KAF2900687.1"/>
    <property type="molecule type" value="Genomic_DNA"/>
</dbReference>
<dbReference type="PANTHER" id="PTHR46599:SF3">
    <property type="entry name" value="PIGGYBAC TRANSPOSABLE ELEMENT-DERIVED PROTEIN 4"/>
    <property type="match status" value="1"/>
</dbReference>
<comment type="caution">
    <text evidence="3">The sequence shown here is derived from an EMBL/GenBank/DDBJ whole genome shotgun (WGS) entry which is preliminary data.</text>
</comment>
<evidence type="ECO:0000313" key="4">
    <source>
        <dbReference type="Proteomes" id="UP000801492"/>
    </source>
</evidence>
<feature type="compositionally biased region" description="Acidic residues" evidence="1">
    <location>
        <begin position="115"/>
        <end position="125"/>
    </location>
</feature>
<dbReference type="InterPro" id="IPR029526">
    <property type="entry name" value="PGBD"/>
</dbReference>
<evidence type="ECO:0000256" key="1">
    <source>
        <dbReference type="SAM" id="MobiDB-lite"/>
    </source>
</evidence>
<feature type="domain" description="PiggyBac transposable element-derived protein" evidence="2">
    <location>
        <begin position="205"/>
        <end position="286"/>
    </location>
</feature>
<evidence type="ECO:0000313" key="3">
    <source>
        <dbReference type="EMBL" id="KAF2900687.1"/>
    </source>
</evidence>
<protein>
    <recommendedName>
        <fullName evidence="2">PiggyBac transposable element-derived protein domain-containing protein</fullName>
    </recommendedName>
</protein>
<feature type="non-terminal residue" evidence="3">
    <location>
        <position position="1"/>
    </location>
</feature>
<dbReference type="OrthoDB" id="6600797at2759"/>
<gene>
    <name evidence="3" type="ORF">ILUMI_05501</name>
</gene>
<dbReference type="Pfam" id="PF13843">
    <property type="entry name" value="DDE_Tnp_1_7"/>
    <property type="match status" value="1"/>
</dbReference>
<accession>A0A8K0GGA9</accession>
<dbReference type="AlphaFoldDB" id="A0A8K0GGA9"/>
<dbReference type="PANTHER" id="PTHR46599">
    <property type="entry name" value="PIGGYBAC TRANSPOSABLE ELEMENT-DERIVED PROTEIN 4"/>
    <property type="match status" value="1"/>
</dbReference>
<keyword evidence="4" id="KW-1185">Reference proteome</keyword>
<feature type="region of interest" description="Disordered" evidence="1">
    <location>
        <begin position="82"/>
        <end position="126"/>
    </location>
</feature>
<organism evidence="3 4">
    <name type="scientific">Ignelater luminosus</name>
    <name type="common">Cucubano</name>
    <name type="synonym">Pyrophorus luminosus</name>
    <dbReference type="NCBI Taxonomy" id="2038154"/>
    <lineage>
        <taxon>Eukaryota</taxon>
        <taxon>Metazoa</taxon>
        <taxon>Ecdysozoa</taxon>
        <taxon>Arthropoda</taxon>
        <taxon>Hexapoda</taxon>
        <taxon>Insecta</taxon>
        <taxon>Pterygota</taxon>
        <taxon>Neoptera</taxon>
        <taxon>Endopterygota</taxon>
        <taxon>Coleoptera</taxon>
        <taxon>Polyphaga</taxon>
        <taxon>Elateriformia</taxon>
        <taxon>Elateroidea</taxon>
        <taxon>Elateridae</taxon>
        <taxon>Agrypninae</taxon>
        <taxon>Pyrophorini</taxon>
        <taxon>Ignelater</taxon>
    </lineage>
</organism>
<reference evidence="3" key="1">
    <citation type="submission" date="2019-08" db="EMBL/GenBank/DDBJ databases">
        <title>The genome of the North American firefly Photinus pyralis.</title>
        <authorList>
            <consortium name="Photinus pyralis genome working group"/>
            <person name="Fallon T.R."/>
            <person name="Sander Lower S.E."/>
            <person name="Weng J.-K."/>
        </authorList>
    </citation>
    <scope>NUCLEOTIDE SEQUENCE</scope>
    <source>
        <strain evidence="3">TRF0915ILg1</strain>
        <tissue evidence="3">Whole body</tissue>
    </source>
</reference>
<dbReference type="Proteomes" id="UP000801492">
    <property type="component" value="Unassembled WGS sequence"/>
</dbReference>
<feature type="compositionally biased region" description="Polar residues" evidence="1">
    <location>
        <begin position="82"/>
        <end position="94"/>
    </location>
</feature>
<proteinExistence type="predicted"/>
<evidence type="ECO:0000259" key="2">
    <source>
        <dbReference type="Pfam" id="PF13843"/>
    </source>
</evidence>
<sequence length="388" mass="43874">ELESLSIDQVDDVLAEIPSDPESIDTDSDFDDDNIFVPSASSNKIQIYTDSDSDVECVSKPSISSKKVRILSQTIVKPLNLENSGTTACSSGRQSSDDEDPVPTILPKSPTPDIESSDYDSEDNEPLAQLQKKKPIVWKKVASPVVPMPFEEPHGPSIPDKMKYPHEVFLTLFTEDIVDNIVFQTNLYATQYGRPFIPTTKDEVSVSLIAYLQENKIYGCGTVRINCKFLPSDISEDKILRQEETDWRQTTSGILYAKWKDQRCISFLSNYHNPDEPFNVDRRQKDESLQMQRSNTNPKRIPLIYVDGLLGTRNNTPKRGPKHNLSNFKRHVRYNNGEHMPIHGTSRRCALCSSSTNVHRSRWSSKACGVALCLLDSKSCFEKFHLPQ</sequence>
<name>A0A8K0GGA9_IGNLU</name>